<evidence type="ECO:0000313" key="4">
    <source>
        <dbReference type="Proteomes" id="UP001189429"/>
    </source>
</evidence>
<feature type="region of interest" description="Disordered" evidence="1">
    <location>
        <begin position="100"/>
        <end position="177"/>
    </location>
</feature>
<feature type="compositionally biased region" description="Basic residues" evidence="1">
    <location>
        <begin position="101"/>
        <end position="118"/>
    </location>
</feature>
<comment type="caution">
    <text evidence="3">The sequence shown here is derived from an EMBL/GenBank/DDBJ whole genome shotgun (WGS) entry which is preliminary data.</text>
</comment>
<accession>A0ABN9QNS6</accession>
<gene>
    <name evidence="3" type="ORF">PCOR1329_LOCUS13573</name>
</gene>
<feature type="region of interest" description="Disordered" evidence="1">
    <location>
        <begin position="50"/>
        <end position="69"/>
    </location>
</feature>
<feature type="signal peptide" evidence="2">
    <location>
        <begin position="1"/>
        <end position="19"/>
    </location>
</feature>
<name>A0ABN9QNS6_9DINO</name>
<organism evidence="3 4">
    <name type="scientific">Prorocentrum cordatum</name>
    <dbReference type="NCBI Taxonomy" id="2364126"/>
    <lineage>
        <taxon>Eukaryota</taxon>
        <taxon>Sar</taxon>
        <taxon>Alveolata</taxon>
        <taxon>Dinophyceae</taxon>
        <taxon>Prorocentrales</taxon>
        <taxon>Prorocentraceae</taxon>
        <taxon>Prorocentrum</taxon>
    </lineage>
</organism>
<feature type="non-terminal residue" evidence="3">
    <location>
        <position position="1"/>
    </location>
</feature>
<proteinExistence type="predicted"/>
<dbReference type="Proteomes" id="UP001189429">
    <property type="component" value="Unassembled WGS sequence"/>
</dbReference>
<feature type="compositionally biased region" description="Basic residues" evidence="1">
    <location>
        <begin position="150"/>
        <end position="162"/>
    </location>
</feature>
<protein>
    <submittedName>
        <fullName evidence="3">Uncharacterized protein</fullName>
    </submittedName>
</protein>
<evidence type="ECO:0000313" key="3">
    <source>
        <dbReference type="EMBL" id="CAK0807795.1"/>
    </source>
</evidence>
<reference evidence="3" key="1">
    <citation type="submission" date="2023-10" db="EMBL/GenBank/DDBJ databases">
        <authorList>
            <person name="Chen Y."/>
            <person name="Shah S."/>
            <person name="Dougan E. K."/>
            <person name="Thang M."/>
            <person name="Chan C."/>
        </authorList>
    </citation>
    <scope>NUCLEOTIDE SEQUENCE [LARGE SCALE GENOMIC DNA]</scope>
</reference>
<feature type="chain" id="PRO_5045672550" evidence="2">
    <location>
        <begin position="20"/>
        <end position="389"/>
    </location>
</feature>
<keyword evidence="4" id="KW-1185">Reference proteome</keyword>
<keyword evidence="2" id="KW-0732">Signal</keyword>
<sequence length="389" mass="41945">GLRLGLGPGLGLWLGRGLGLRLGLGLEFELGLEPWGSSSDSSCAVPTLHPHAALGPRPPAPVGPCAARAGDGRRRQAAAAAPRLRRPCLAEAAAAAAFAASRRRPRRGAARGARRGAGRRGGALDAVRRGARARAAGEGPGRHCCCGRGASRRRRRGRRRWASRPERGGPCRGMGPWPADGVLEAQLGAFRERLSQDRILKWLYRQRELNRRIALMSQPRQEPVEVEELHPASVQAVFDSLTVDPARELAEIREARTADSLGLHLERMLALRPPPSVRETLCGGALRVLLVQGPGGGLQGQARVLYEAPSGVDRPALQARLQEAAPAVSRALARQLMLTVAPRLHFEPAPEGPPSTLVAARPTLWRTAKRERREAVHGAMRSWVADMNW</sequence>
<evidence type="ECO:0000256" key="1">
    <source>
        <dbReference type="SAM" id="MobiDB-lite"/>
    </source>
</evidence>
<dbReference type="EMBL" id="CAUYUJ010004012">
    <property type="protein sequence ID" value="CAK0807795.1"/>
    <property type="molecule type" value="Genomic_DNA"/>
</dbReference>
<evidence type="ECO:0000256" key="2">
    <source>
        <dbReference type="SAM" id="SignalP"/>
    </source>
</evidence>